<feature type="transmembrane region" description="Helical" evidence="7">
    <location>
        <begin position="263"/>
        <end position="283"/>
    </location>
</feature>
<feature type="domain" description="G-protein coupled receptors family 1 profile" evidence="8">
    <location>
        <begin position="55"/>
        <end position="319"/>
    </location>
</feature>
<dbReference type="PROSITE" id="PS50262">
    <property type="entry name" value="G_PROTEIN_RECEP_F1_2"/>
    <property type="match status" value="1"/>
</dbReference>
<dbReference type="PANTHER" id="PTHR46641">
    <property type="entry name" value="FMRFAMIDE RECEPTOR-RELATED"/>
    <property type="match status" value="1"/>
</dbReference>
<dbReference type="InterPro" id="IPR052954">
    <property type="entry name" value="GPCR-Ligand_Int"/>
</dbReference>
<dbReference type="GO" id="GO:0016020">
    <property type="term" value="C:membrane"/>
    <property type="evidence" value="ECO:0007669"/>
    <property type="project" value="UniProtKB-SubCell"/>
</dbReference>
<dbReference type="EMBL" id="JAHWGI010000340">
    <property type="protein sequence ID" value="KAK3913840.1"/>
    <property type="molecule type" value="Genomic_DNA"/>
</dbReference>
<comment type="subcellular location">
    <subcellularLocation>
        <location evidence="1">Membrane</location>
    </subcellularLocation>
</comment>
<feature type="transmembrane region" description="Helical" evidence="7">
    <location>
        <begin position="75"/>
        <end position="100"/>
    </location>
</feature>
<comment type="caution">
    <text evidence="9">The sequence shown here is derived from an EMBL/GenBank/DDBJ whole genome shotgun (WGS) entry which is preliminary data.</text>
</comment>
<accession>A0AAE1H2P2</accession>
<evidence type="ECO:0000256" key="6">
    <source>
        <dbReference type="SAM" id="MobiDB-lite"/>
    </source>
</evidence>
<reference evidence="9" key="1">
    <citation type="submission" date="2021-07" db="EMBL/GenBank/DDBJ databases">
        <authorList>
            <person name="Catto M.A."/>
            <person name="Jacobson A."/>
            <person name="Kennedy G."/>
            <person name="Labadie P."/>
            <person name="Hunt B.G."/>
            <person name="Srinivasan R."/>
        </authorList>
    </citation>
    <scope>NUCLEOTIDE SEQUENCE</scope>
    <source>
        <strain evidence="9">PL_HMW_Pooled</strain>
        <tissue evidence="9">Head</tissue>
    </source>
</reference>
<feature type="compositionally biased region" description="Basic residues" evidence="6">
    <location>
        <begin position="420"/>
        <end position="435"/>
    </location>
</feature>
<evidence type="ECO:0000256" key="4">
    <source>
        <dbReference type="ARBA" id="ARBA00022989"/>
    </source>
</evidence>
<keyword evidence="9" id="KW-0675">Receptor</keyword>
<feature type="transmembrane region" description="Helical" evidence="7">
    <location>
        <begin position="43"/>
        <end position="63"/>
    </location>
</feature>
<comment type="similarity">
    <text evidence="2">Belongs to the G-protein coupled receptor 1 family.</text>
</comment>
<evidence type="ECO:0000256" key="3">
    <source>
        <dbReference type="ARBA" id="ARBA00022692"/>
    </source>
</evidence>
<sequence>MNGSGGGLLDPYNGTGHGPGAGPGLDLGRDPDEVLFQFVTEGVVLNCVGLLGLFGNLISMIILSRPQMRSSINYLLIGLARCDTVLIVTSILLFGLPAIHAYTGMLFTYQFKVYPHIAPVVFPLSVIAQTVSVYLTVTVTLERFVAVCHPLQARSYCTYGRARIYVLVTIIFSTLYNVTRFFEVYCCEATWDPHLNTTLYAVQMTWLRRDPLYINVYITGMYLVFIYMLPFSMLAVLNAAIYRQIRRANAERQRLSRLQKKEIGLATMLLCVVVVFFICNILALVANVMEAFYDKIIDQLIKLSNLLVTINSSVNFVIYVIYGEKFKRLFLKLFCPQGKLLCGSPAGGGRDSPECDSVVSNGDGRSYSVRSTMIMQRANTVRNGSRGGGGGAGCNGPSRAPSLGPCVYYPHHPGGSSHHNNNHHHHHHHHHHHQHSPTATATTVLDD</sequence>
<dbReference type="Proteomes" id="UP001219518">
    <property type="component" value="Unassembled WGS sequence"/>
</dbReference>
<name>A0AAE1H2P2_9NEOP</name>
<dbReference type="InterPro" id="IPR017452">
    <property type="entry name" value="GPCR_Rhodpsn_7TM"/>
</dbReference>
<dbReference type="Gene3D" id="1.20.1070.10">
    <property type="entry name" value="Rhodopsin 7-helix transmembrane proteins"/>
    <property type="match status" value="1"/>
</dbReference>
<evidence type="ECO:0000256" key="2">
    <source>
        <dbReference type="ARBA" id="ARBA00010663"/>
    </source>
</evidence>
<dbReference type="InterPro" id="IPR000276">
    <property type="entry name" value="GPCR_Rhodpsn"/>
</dbReference>
<dbReference type="AlphaFoldDB" id="A0AAE1H2P2"/>
<keyword evidence="10" id="KW-1185">Reference proteome</keyword>
<organism evidence="9 10">
    <name type="scientific">Frankliniella fusca</name>
    <dbReference type="NCBI Taxonomy" id="407009"/>
    <lineage>
        <taxon>Eukaryota</taxon>
        <taxon>Metazoa</taxon>
        <taxon>Ecdysozoa</taxon>
        <taxon>Arthropoda</taxon>
        <taxon>Hexapoda</taxon>
        <taxon>Insecta</taxon>
        <taxon>Pterygota</taxon>
        <taxon>Neoptera</taxon>
        <taxon>Paraneoptera</taxon>
        <taxon>Thysanoptera</taxon>
        <taxon>Terebrantia</taxon>
        <taxon>Thripoidea</taxon>
        <taxon>Thripidae</taxon>
        <taxon>Frankliniella</taxon>
    </lineage>
</organism>
<feature type="compositionally biased region" description="Low complexity" evidence="6">
    <location>
        <begin position="410"/>
        <end position="419"/>
    </location>
</feature>
<feature type="transmembrane region" description="Helical" evidence="7">
    <location>
        <begin position="214"/>
        <end position="242"/>
    </location>
</feature>
<evidence type="ECO:0000256" key="7">
    <source>
        <dbReference type="SAM" id="Phobius"/>
    </source>
</evidence>
<reference evidence="9" key="2">
    <citation type="journal article" date="2023" name="BMC Genomics">
        <title>Pest status, molecular evolution, and epigenetic factors derived from the genome assembly of Frankliniella fusca, a thysanopteran phytovirus vector.</title>
        <authorList>
            <person name="Catto M.A."/>
            <person name="Labadie P.E."/>
            <person name="Jacobson A.L."/>
            <person name="Kennedy G.G."/>
            <person name="Srinivasan R."/>
            <person name="Hunt B.G."/>
        </authorList>
    </citation>
    <scope>NUCLEOTIDE SEQUENCE</scope>
    <source>
        <strain evidence="9">PL_HMW_Pooled</strain>
    </source>
</reference>
<feature type="transmembrane region" description="Helical" evidence="7">
    <location>
        <begin position="303"/>
        <end position="322"/>
    </location>
</feature>
<evidence type="ECO:0000256" key="5">
    <source>
        <dbReference type="ARBA" id="ARBA00023136"/>
    </source>
</evidence>
<keyword evidence="3 7" id="KW-0812">Transmembrane</keyword>
<feature type="transmembrane region" description="Helical" evidence="7">
    <location>
        <begin position="120"/>
        <end position="141"/>
    </location>
</feature>
<evidence type="ECO:0000313" key="9">
    <source>
        <dbReference type="EMBL" id="KAK3913840.1"/>
    </source>
</evidence>
<dbReference type="PRINTS" id="PR00237">
    <property type="entry name" value="GPCRRHODOPSN"/>
</dbReference>
<dbReference type="PANTHER" id="PTHR46641:SF2">
    <property type="entry name" value="FMRFAMIDE RECEPTOR"/>
    <property type="match status" value="1"/>
</dbReference>
<feature type="region of interest" description="Disordered" evidence="6">
    <location>
        <begin position="407"/>
        <end position="447"/>
    </location>
</feature>
<dbReference type="GO" id="GO:0004930">
    <property type="term" value="F:G protein-coupled receptor activity"/>
    <property type="evidence" value="ECO:0007669"/>
    <property type="project" value="InterPro"/>
</dbReference>
<evidence type="ECO:0000313" key="10">
    <source>
        <dbReference type="Proteomes" id="UP001219518"/>
    </source>
</evidence>
<feature type="compositionally biased region" description="Polar residues" evidence="6">
    <location>
        <begin position="438"/>
        <end position="447"/>
    </location>
</feature>
<gene>
    <name evidence="9" type="ORF">KUF71_004821</name>
</gene>
<protein>
    <submittedName>
        <fullName evidence="9">FMRFamide receptor</fullName>
    </submittedName>
</protein>
<evidence type="ECO:0000256" key="1">
    <source>
        <dbReference type="ARBA" id="ARBA00004370"/>
    </source>
</evidence>
<feature type="transmembrane region" description="Helical" evidence="7">
    <location>
        <begin position="162"/>
        <end position="182"/>
    </location>
</feature>
<dbReference type="Pfam" id="PF00001">
    <property type="entry name" value="7tm_1"/>
    <property type="match status" value="1"/>
</dbReference>
<evidence type="ECO:0000259" key="8">
    <source>
        <dbReference type="PROSITE" id="PS50262"/>
    </source>
</evidence>
<keyword evidence="4 7" id="KW-1133">Transmembrane helix</keyword>
<keyword evidence="5 7" id="KW-0472">Membrane</keyword>
<dbReference type="CDD" id="cd14978">
    <property type="entry name" value="7tmA_FMRFamide_R-like"/>
    <property type="match status" value="1"/>
</dbReference>
<proteinExistence type="inferred from homology"/>
<dbReference type="SUPFAM" id="SSF81321">
    <property type="entry name" value="Family A G protein-coupled receptor-like"/>
    <property type="match status" value="1"/>
</dbReference>